<comment type="catalytic activity">
    <reaction evidence="12">
        <text>Successive hydrolysis of beta-D-glucose units from the non-reducing ends of (1-&gt;3)-beta-D-glucans, releasing alpha-glucose.</text>
        <dbReference type="EC" id="3.2.1.58"/>
    </reaction>
</comment>
<evidence type="ECO:0000256" key="11">
    <source>
        <dbReference type="ARBA" id="ARBA00023316"/>
    </source>
</evidence>
<proteinExistence type="inferred from homology"/>
<evidence type="ECO:0000313" key="20">
    <source>
        <dbReference type="Proteomes" id="UP001556367"/>
    </source>
</evidence>
<keyword evidence="9" id="KW-0325">Glycoprotein</keyword>
<feature type="transmembrane region" description="Helical" evidence="17">
    <location>
        <begin position="170"/>
        <end position="192"/>
    </location>
</feature>
<feature type="region of interest" description="Disordered" evidence="16">
    <location>
        <begin position="114"/>
        <end position="149"/>
    </location>
</feature>
<dbReference type="InterPro" id="IPR050386">
    <property type="entry name" value="Glycosyl_hydrolase_5"/>
</dbReference>
<evidence type="ECO:0000259" key="18">
    <source>
        <dbReference type="Pfam" id="PF00150"/>
    </source>
</evidence>
<evidence type="ECO:0000256" key="17">
    <source>
        <dbReference type="SAM" id="Phobius"/>
    </source>
</evidence>
<keyword evidence="6" id="KW-0735">Signal-anchor</keyword>
<evidence type="ECO:0000256" key="4">
    <source>
        <dbReference type="ARBA" id="ARBA00022692"/>
    </source>
</evidence>
<dbReference type="PANTHER" id="PTHR31297">
    <property type="entry name" value="GLUCAN ENDO-1,6-BETA-GLUCOSIDASE B"/>
    <property type="match status" value="1"/>
</dbReference>
<evidence type="ECO:0000256" key="16">
    <source>
        <dbReference type="SAM" id="MobiDB-lite"/>
    </source>
</evidence>
<keyword evidence="20" id="KW-1185">Reference proteome</keyword>
<comment type="function">
    <text evidence="13">Glucosidase involved in the degradation of cellulosic biomass. Active on lichenan.</text>
</comment>
<keyword evidence="11" id="KW-0961">Cell wall biogenesis/degradation</keyword>
<keyword evidence="5" id="KW-0378">Hydrolase</keyword>
<keyword evidence="10" id="KW-0326">Glycosidase</keyword>
<reference evidence="20" key="1">
    <citation type="submission" date="2024-06" db="EMBL/GenBank/DDBJ databases">
        <title>Multi-omics analyses provide insights into the biosynthesis of the anticancer antibiotic pleurotin in Hohenbuehelia grisea.</title>
        <authorList>
            <person name="Weaver J.A."/>
            <person name="Alberti F."/>
        </authorList>
    </citation>
    <scope>NUCLEOTIDE SEQUENCE [LARGE SCALE GENOMIC DNA]</scope>
    <source>
        <strain evidence="20">T-177</strain>
    </source>
</reference>
<feature type="domain" description="Glycoside hydrolase family 5" evidence="18">
    <location>
        <begin position="336"/>
        <end position="497"/>
    </location>
</feature>
<gene>
    <name evidence="19" type="ORF">HGRIS_013547</name>
</gene>
<evidence type="ECO:0000313" key="19">
    <source>
        <dbReference type="EMBL" id="KAL0947437.1"/>
    </source>
</evidence>
<evidence type="ECO:0000256" key="1">
    <source>
        <dbReference type="ARBA" id="ARBA00004401"/>
    </source>
</evidence>
<dbReference type="InterPro" id="IPR017853">
    <property type="entry name" value="GH"/>
</dbReference>
<comment type="subcellular location">
    <subcellularLocation>
        <location evidence="1">Cell membrane</location>
        <topology evidence="1">Single-pass type II membrane protein</topology>
    </subcellularLocation>
</comment>
<evidence type="ECO:0000256" key="12">
    <source>
        <dbReference type="ARBA" id="ARBA00036824"/>
    </source>
</evidence>
<keyword evidence="4 17" id="KW-0812">Transmembrane</keyword>
<accession>A0ABR3IVW5</accession>
<keyword evidence="7 17" id="KW-1133">Transmembrane helix</keyword>
<feature type="compositionally biased region" description="Polar residues" evidence="16">
    <location>
        <begin position="83"/>
        <end position="93"/>
    </location>
</feature>
<dbReference type="PANTHER" id="PTHR31297:SF34">
    <property type="entry name" value="GLUCAN 1,3-BETA-GLUCOSIDASE 2"/>
    <property type="match status" value="1"/>
</dbReference>
<name>A0ABR3IVW5_9AGAR</name>
<evidence type="ECO:0000256" key="15">
    <source>
        <dbReference type="ARBA" id="ARBA00041260"/>
    </source>
</evidence>
<evidence type="ECO:0000256" key="3">
    <source>
        <dbReference type="ARBA" id="ARBA00022475"/>
    </source>
</evidence>
<organism evidence="19 20">
    <name type="scientific">Hohenbuehelia grisea</name>
    <dbReference type="NCBI Taxonomy" id="104357"/>
    <lineage>
        <taxon>Eukaryota</taxon>
        <taxon>Fungi</taxon>
        <taxon>Dikarya</taxon>
        <taxon>Basidiomycota</taxon>
        <taxon>Agaricomycotina</taxon>
        <taxon>Agaricomycetes</taxon>
        <taxon>Agaricomycetidae</taxon>
        <taxon>Agaricales</taxon>
        <taxon>Pleurotineae</taxon>
        <taxon>Pleurotaceae</taxon>
        <taxon>Hohenbuehelia</taxon>
    </lineage>
</organism>
<evidence type="ECO:0000256" key="13">
    <source>
        <dbReference type="ARBA" id="ARBA00037126"/>
    </source>
</evidence>
<evidence type="ECO:0000256" key="2">
    <source>
        <dbReference type="ARBA" id="ARBA00005641"/>
    </source>
</evidence>
<feature type="compositionally biased region" description="Polar residues" evidence="16">
    <location>
        <begin position="20"/>
        <end position="30"/>
    </location>
</feature>
<keyword evidence="8 17" id="KW-0472">Membrane</keyword>
<evidence type="ECO:0000256" key="5">
    <source>
        <dbReference type="ARBA" id="ARBA00022801"/>
    </source>
</evidence>
<comment type="similarity">
    <text evidence="2">Belongs to the glycosyl hydrolase 5 (cellulase A) family.</text>
</comment>
<dbReference type="InterPro" id="IPR001547">
    <property type="entry name" value="Glyco_hydro_5"/>
</dbReference>
<dbReference type="EC" id="3.2.1.58" evidence="14"/>
<keyword evidence="3" id="KW-1003">Cell membrane</keyword>
<dbReference type="Pfam" id="PF00150">
    <property type="entry name" value="Cellulase"/>
    <property type="match status" value="1"/>
</dbReference>
<dbReference type="Proteomes" id="UP001556367">
    <property type="component" value="Unassembled WGS sequence"/>
</dbReference>
<evidence type="ECO:0000256" key="10">
    <source>
        <dbReference type="ARBA" id="ARBA00023295"/>
    </source>
</evidence>
<feature type="compositionally biased region" description="Basic and acidic residues" evidence="16">
    <location>
        <begin position="211"/>
        <end position="220"/>
    </location>
</feature>
<evidence type="ECO:0000256" key="14">
    <source>
        <dbReference type="ARBA" id="ARBA00038929"/>
    </source>
</evidence>
<evidence type="ECO:0000256" key="8">
    <source>
        <dbReference type="ARBA" id="ARBA00023136"/>
    </source>
</evidence>
<evidence type="ECO:0000256" key="9">
    <source>
        <dbReference type="ARBA" id="ARBA00023180"/>
    </source>
</evidence>
<protein>
    <recommendedName>
        <fullName evidence="14">glucan 1,3-beta-glucosidase</fullName>
        <ecNumber evidence="14">3.2.1.58</ecNumber>
    </recommendedName>
    <alternativeName>
        <fullName evidence="15">Exo-1,3-beta-glucanase D</fullName>
    </alternativeName>
</protein>
<dbReference type="SUPFAM" id="SSF51445">
    <property type="entry name" value="(Trans)glycosidases"/>
    <property type="match status" value="1"/>
</dbReference>
<feature type="compositionally biased region" description="Low complexity" evidence="16">
    <location>
        <begin position="201"/>
        <end position="210"/>
    </location>
</feature>
<dbReference type="Gene3D" id="3.20.20.80">
    <property type="entry name" value="Glycosidases"/>
    <property type="match status" value="1"/>
</dbReference>
<sequence>MAQPNPHPSNNIQYDPLPLTQDQDFGNQLYNAPPSPGPGTPNFSTPRIGQHDLPSDMALPAGAGASQPRFLGAALYSEGGPQSRDSFASSQHSLHGGDRGSEYNGSVYALNDSVGSRTLTGSPYRDDPHDGYYGDNDQGHAMSPMGRSTAPKYLGEKQAMYAAPKSKRKVMILAVLASLILLILAVVIPLYFAVIRPRSNAAAGAPGSSDPAKDQDDPKSTAKPVSALVSGGDGSMVTLDDGTQFKYVNSFGGRWYYDENDPFNNGAKAQEWTPALNETFKYGIDRIHGVNLGGWLNTEPFISPALYEKYASATPPAIDEWTLSQAMRADTAGGGIGQMEEHYKTFITEKDFIEIAAAGLNYVRIPIAYWAVEVKPGEPFLEKVSWTYFLKAIKWARKYGIRINLDLHAIPGSQNGWNHSGRLGTVGFLNGPMGLANAQRALDTIRVIAEFISQDQYKDVVTMFGILNEPQGTTMGQDALSRFYLEAYNVVRAASGTGEGKGPYVSYHDGFFSRESWANVFGQADRIALDSHPYICFGGQSDAPMSSYANTPCSIWGSSFNASMGSFGLTGAGEFSNAVTDCGLFLNGVGLGIRYEGTFKGGGARVGSCDQWTDWQNYSPSMKSDIKQFALASMDALQNWFFWTWKIGNSSVSGKVETPAWSYQLGLEHGWMPKDPREAAGTCKNANPWQPPLQAWQTGGAGAGQIPAAVSSSLAWPPSVISNGGPASAVPTYTQTGPIPTLPGPTLTGTSMTATPSVGNGWANANDNAGYATEVAGCSYLDPWVNPASAAPAPLCTGAGVRREAQPVPEPTAAP</sequence>
<feature type="region of interest" description="Disordered" evidence="16">
    <location>
        <begin position="1"/>
        <end position="102"/>
    </location>
</feature>
<evidence type="ECO:0000256" key="7">
    <source>
        <dbReference type="ARBA" id="ARBA00022989"/>
    </source>
</evidence>
<comment type="caution">
    <text evidence="19">The sequence shown here is derived from an EMBL/GenBank/DDBJ whole genome shotgun (WGS) entry which is preliminary data.</text>
</comment>
<evidence type="ECO:0000256" key="6">
    <source>
        <dbReference type="ARBA" id="ARBA00022968"/>
    </source>
</evidence>
<feature type="region of interest" description="Disordered" evidence="16">
    <location>
        <begin position="201"/>
        <end position="228"/>
    </location>
</feature>
<dbReference type="EMBL" id="JASNQZ010000015">
    <property type="protein sequence ID" value="KAL0947437.1"/>
    <property type="molecule type" value="Genomic_DNA"/>
</dbReference>